<dbReference type="Proteomes" id="UP000077278">
    <property type="component" value="Unassembled WGS sequence"/>
</dbReference>
<evidence type="ECO:0000259" key="1">
    <source>
        <dbReference type="Pfam" id="PF18426"/>
    </source>
</evidence>
<evidence type="ECO:0000313" key="6">
    <source>
        <dbReference type="Proteomes" id="UP000077278"/>
    </source>
</evidence>
<dbReference type="EMBL" id="FKDD01000022">
    <property type="protein sequence ID" value="SAD02720.1"/>
    <property type="molecule type" value="Genomic_DNA"/>
</dbReference>
<keyword evidence="5" id="KW-1185">Reference proteome</keyword>
<gene>
    <name evidence="4" type="ORF">SAMEA2273136_04042</name>
    <name evidence="3" type="ORF">SAMEA2273443_03158</name>
</gene>
<dbReference type="InterPro" id="IPR041290">
    <property type="entry name" value="Tli4_C"/>
</dbReference>
<evidence type="ECO:0000313" key="5">
    <source>
        <dbReference type="Proteomes" id="UP000077063"/>
    </source>
</evidence>
<evidence type="ECO:0008006" key="7">
    <source>
        <dbReference type="Google" id="ProtNLM"/>
    </source>
</evidence>
<dbReference type="AlphaFoldDB" id="A0ABD7KM20"/>
<name>A0ABD7KM20_9ENTR</name>
<dbReference type="InterPro" id="IPR040761">
    <property type="entry name" value="Tli4_N"/>
</dbReference>
<evidence type="ECO:0000259" key="2">
    <source>
        <dbReference type="Pfam" id="PF18443"/>
    </source>
</evidence>
<dbReference type="RefSeq" id="WP_032675275.1">
    <property type="nucleotide sequence ID" value="NZ_FKDD01000022.1"/>
</dbReference>
<accession>A0ABD7KM20</accession>
<organism evidence="4 6">
    <name type="scientific">Enterobacter roggenkampii</name>
    <dbReference type="NCBI Taxonomy" id="1812935"/>
    <lineage>
        <taxon>Bacteria</taxon>
        <taxon>Pseudomonadati</taxon>
        <taxon>Pseudomonadota</taxon>
        <taxon>Gammaproteobacteria</taxon>
        <taxon>Enterobacterales</taxon>
        <taxon>Enterobacteriaceae</taxon>
        <taxon>Enterobacter</taxon>
        <taxon>Enterobacter cloacae complex</taxon>
    </lineage>
</organism>
<evidence type="ECO:0000313" key="3">
    <source>
        <dbReference type="EMBL" id="SAA87370.1"/>
    </source>
</evidence>
<proteinExistence type="predicted"/>
<comment type="caution">
    <text evidence="4">The sequence shown here is derived from an EMBL/GenBank/DDBJ whole genome shotgun (WGS) entry which is preliminary data.</text>
</comment>
<dbReference type="EMBL" id="FKDK01000013">
    <property type="protein sequence ID" value="SAA87370.1"/>
    <property type="molecule type" value="Genomic_DNA"/>
</dbReference>
<sequence length="376" mass="42550">MDKIKRKVIIFAVLFALGFGVYQYFRPYNPSPQTLTSSQQVTMNKINAEMKPYCVGRYMLDLPSSFTAYNDAAPLDNNIWAAVISRPEDMYKTYLATKKMYHPGFVQLIALREKALQNSKTIDAQDMPFLKKVWPLPTGMDGVIFERNENGGAADAMRILEGYIYSNGVVIKFQKQTVNDSASRYERQRNGDPIQNYVTSDVSQMQSLMTRISGRDNDFIPTKPGSCITHAFIATDPTARDQEDINIGLISSTFNNIRVALSTDNFTREENTMLDRMGEITSNISRSRGGIERKGAFSVNGLQAQEFLATGLQEDNDEPRYNFEMYINEMTASYKTPGFILTLDNQRMPPTSYSKGEIIAFWDTISRSVRVRPGAF</sequence>
<dbReference type="Proteomes" id="UP000077063">
    <property type="component" value="Unassembled WGS sequence"/>
</dbReference>
<evidence type="ECO:0000313" key="4">
    <source>
        <dbReference type="EMBL" id="SAD02720.1"/>
    </source>
</evidence>
<protein>
    <recommendedName>
        <fullName evidence="7">Tle cognate immunity protein 4 C-terminal domain-containing protein</fullName>
    </recommendedName>
</protein>
<feature type="domain" description="Tle cognate immunity protein 4 N-terminal" evidence="2">
    <location>
        <begin position="51"/>
        <end position="215"/>
    </location>
</feature>
<dbReference type="Pfam" id="PF18426">
    <property type="entry name" value="Tli4_C"/>
    <property type="match status" value="1"/>
</dbReference>
<feature type="domain" description="Tle cognate immunity protein 4 C-terminal" evidence="1">
    <location>
        <begin position="220"/>
        <end position="374"/>
    </location>
</feature>
<reference evidence="5 6" key="1">
    <citation type="submission" date="2016-03" db="EMBL/GenBank/DDBJ databases">
        <authorList>
            <consortium name="Pathogen Informatics"/>
        </authorList>
    </citation>
    <scope>NUCLEOTIDE SEQUENCE [LARGE SCALE GENOMIC DNA]</scope>
    <source>
        <strain evidence="3">E2161</strain>
        <strain evidence="5">e2161</strain>
        <strain evidence="4">E264</strain>
        <strain evidence="6">e264</strain>
    </source>
</reference>
<dbReference type="Pfam" id="PF18443">
    <property type="entry name" value="Tli4_N"/>
    <property type="match status" value="1"/>
</dbReference>